<dbReference type="GO" id="GO:0046872">
    <property type="term" value="F:metal ion binding"/>
    <property type="evidence" value="ECO:0007669"/>
    <property type="project" value="UniProtKB-KW"/>
</dbReference>
<dbReference type="EMBL" id="VSSQ01019912">
    <property type="protein sequence ID" value="MPM64370.1"/>
    <property type="molecule type" value="Genomic_DNA"/>
</dbReference>
<gene>
    <name evidence="6" type="ORF">SDC9_111256</name>
</gene>
<evidence type="ECO:0000313" key="6">
    <source>
        <dbReference type="EMBL" id="MPM64370.1"/>
    </source>
</evidence>
<dbReference type="Gene3D" id="3.40.5.90">
    <property type="entry name" value="CDGSH iron-sulfur domain, mitoNEET-type"/>
    <property type="match status" value="2"/>
</dbReference>
<evidence type="ECO:0000259" key="5">
    <source>
        <dbReference type="SMART" id="SM00704"/>
    </source>
</evidence>
<dbReference type="InterPro" id="IPR018967">
    <property type="entry name" value="FeS-contain_CDGSH-typ"/>
</dbReference>
<evidence type="ECO:0000256" key="3">
    <source>
        <dbReference type="ARBA" id="ARBA00023004"/>
    </source>
</evidence>
<evidence type="ECO:0000256" key="4">
    <source>
        <dbReference type="ARBA" id="ARBA00023014"/>
    </source>
</evidence>
<organism evidence="6">
    <name type="scientific">bioreactor metagenome</name>
    <dbReference type="NCBI Taxonomy" id="1076179"/>
    <lineage>
        <taxon>unclassified sequences</taxon>
        <taxon>metagenomes</taxon>
        <taxon>ecological metagenomes</taxon>
    </lineage>
</organism>
<feature type="domain" description="Iron-binding zinc finger CDGSH type" evidence="5">
    <location>
        <begin position="185"/>
        <end position="222"/>
    </location>
</feature>
<comment type="caution">
    <text evidence="6">The sequence shown here is derived from an EMBL/GenBank/DDBJ whole genome shotgun (WGS) entry which is preliminary data.</text>
</comment>
<dbReference type="PANTHER" id="PTHR46491:SF3">
    <property type="entry name" value="CDGSH IRON-SULFUR DOMAIN-CONTAINING PROTEIN 3, MITOCHONDRIAL"/>
    <property type="match status" value="1"/>
</dbReference>
<name>A0A645BG07_9ZZZZ</name>
<evidence type="ECO:0000256" key="1">
    <source>
        <dbReference type="ARBA" id="ARBA00022714"/>
    </source>
</evidence>
<dbReference type="PANTHER" id="PTHR46491">
    <property type="entry name" value="CDGSH IRON SULFUR DOMAIN PROTEIN HOMOLOG"/>
    <property type="match status" value="1"/>
</dbReference>
<keyword evidence="1" id="KW-0001">2Fe-2S</keyword>
<reference evidence="6" key="1">
    <citation type="submission" date="2019-08" db="EMBL/GenBank/DDBJ databases">
        <authorList>
            <person name="Kucharzyk K."/>
            <person name="Murdoch R.W."/>
            <person name="Higgins S."/>
            <person name="Loffler F."/>
        </authorList>
    </citation>
    <scope>NUCLEOTIDE SEQUENCE</scope>
</reference>
<accession>A0A645BG07</accession>
<dbReference type="Pfam" id="PF09360">
    <property type="entry name" value="zf-CDGSH"/>
    <property type="match status" value="2"/>
</dbReference>
<evidence type="ECO:0000256" key="2">
    <source>
        <dbReference type="ARBA" id="ARBA00022723"/>
    </source>
</evidence>
<dbReference type="InterPro" id="IPR052950">
    <property type="entry name" value="CISD"/>
</dbReference>
<dbReference type="InterPro" id="IPR042216">
    <property type="entry name" value="MitoNEET_CISD"/>
</dbReference>
<dbReference type="GO" id="GO:0005737">
    <property type="term" value="C:cytoplasm"/>
    <property type="evidence" value="ECO:0007669"/>
    <property type="project" value="UniProtKB-ARBA"/>
</dbReference>
<keyword evidence="2" id="KW-0479">Metal-binding</keyword>
<dbReference type="AlphaFoldDB" id="A0A645BG07"/>
<dbReference type="SMART" id="SM00704">
    <property type="entry name" value="ZnF_CDGSH"/>
    <property type="match status" value="2"/>
</dbReference>
<dbReference type="PIRSF" id="PIRSF009180">
    <property type="entry name" value="UCP009180"/>
    <property type="match status" value="1"/>
</dbReference>
<dbReference type="InterPro" id="IPR016548">
    <property type="entry name" value="UCP009180"/>
</dbReference>
<dbReference type="GO" id="GO:0051537">
    <property type="term" value="F:2 iron, 2 sulfur cluster binding"/>
    <property type="evidence" value="ECO:0007669"/>
    <property type="project" value="UniProtKB-KW"/>
</dbReference>
<feature type="domain" description="Iron-binding zinc finger CDGSH type" evidence="5">
    <location>
        <begin position="30"/>
        <end position="73"/>
    </location>
</feature>
<sequence length="227" mass="25066">MNGEFHIKITKNGPYVVSGGVPLSEKLIIRGPRQYEFKEGRPLPQSERYALCRCGNSKTPPFCDGAHAACGFCGEETADRTPYLERAEYMQGPGLDLLDDGRCAFARFCHRGLSTAWKLTEQSHSRDNQAEAILAASDCPAGRLTAVDKEGRLLEPDHPPSIEILQDPEKQVSGGIFVRGGIPLEGADGTRYELRNRMVLCRCGGSRNKPFCDARHVSLGFLDRRDI</sequence>
<keyword evidence="3" id="KW-0408">Iron</keyword>
<proteinExistence type="predicted"/>
<protein>
    <recommendedName>
        <fullName evidence="5">Iron-binding zinc finger CDGSH type domain-containing protein</fullName>
    </recommendedName>
</protein>
<keyword evidence="4" id="KW-0411">Iron-sulfur</keyword>